<dbReference type="AlphaFoldDB" id="A0A164UJ64"/>
<sequence>MPVSKLLLSHSVPDKLFSCILKPAKLTHCWLL</sequence>
<organism evidence="1 2">
    <name type="scientific">Daphnia magna</name>
    <dbReference type="NCBI Taxonomy" id="35525"/>
    <lineage>
        <taxon>Eukaryota</taxon>
        <taxon>Metazoa</taxon>
        <taxon>Ecdysozoa</taxon>
        <taxon>Arthropoda</taxon>
        <taxon>Crustacea</taxon>
        <taxon>Branchiopoda</taxon>
        <taxon>Diplostraca</taxon>
        <taxon>Cladocera</taxon>
        <taxon>Anomopoda</taxon>
        <taxon>Daphniidae</taxon>
        <taxon>Daphnia</taxon>
    </lineage>
</organism>
<name>A0A164UJ64_9CRUS</name>
<accession>A0A164UJ64</accession>
<comment type="caution">
    <text evidence="1">The sequence shown here is derived from an EMBL/GenBank/DDBJ whole genome shotgun (WGS) entry which is preliminary data.</text>
</comment>
<reference evidence="1 2" key="1">
    <citation type="submission" date="2016-03" db="EMBL/GenBank/DDBJ databases">
        <title>EvidentialGene: Evidence-directed Construction of Genes on Genomes.</title>
        <authorList>
            <person name="Gilbert D.G."/>
            <person name="Choi J.-H."/>
            <person name="Mockaitis K."/>
            <person name="Colbourne J."/>
            <person name="Pfrender M."/>
        </authorList>
    </citation>
    <scope>NUCLEOTIDE SEQUENCE [LARGE SCALE GENOMIC DNA]</scope>
    <source>
        <strain evidence="1 2">Xinb3</strain>
        <tissue evidence="1">Complete organism</tissue>
    </source>
</reference>
<proteinExistence type="predicted"/>
<dbReference type="EMBL" id="LRGB01001581">
    <property type="protein sequence ID" value="KZS11411.1"/>
    <property type="molecule type" value="Genomic_DNA"/>
</dbReference>
<dbReference type="Proteomes" id="UP000076858">
    <property type="component" value="Unassembled WGS sequence"/>
</dbReference>
<evidence type="ECO:0000313" key="1">
    <source>
        <dbReference type="EMBL" id="KZS11411.1"/>
    </source>
</evidence>
<evidence type="ECO:0000313" key="2">
    <source>
        <dbReference type="Proteomes" id="UP000076858"/>
    </source>
</evidence>
<keyword evidence="2" id="KW-1185">Reference proteome</keyword>
<gene>
    <name evidence="1" type="ORF">APZ42_024225</name>
</gene>
<protein>
    <submittedName>
        <fullName evidence="1">Uncharacterized protein</fullName>
    </submittedName>
</protein>